<organism evidence="1 2">
    <name type="scientific">Mytilus coruscus</name>
    <name type="common">Sea mussel</name>
    <dbReference type="NCBI Taxonomy" id="42192"/>
    <lineage>
        <taxon>Eukaryota</taxon>
        <taxon>Metazoa</taxon>
        <taxon>Spiralia</taxon>
        <taxon>Lophotrochozoa</taxon>
        <taxon>Mollusca</taxon>
        <taxon>Bivalvia</taxon>
        <taxon>Autobranchia</taxon>
        <taxon>Pteriomorphia</taxon>
        <taxon>Mytilida</taxon>
        <taxon>Mytiloidea</taxon>
        <taxon>Mytilidae</taxon>
        <taxon>Mytilinae</taxon>
        <taxon>Mytilus</taxon>
    </lineage>
</organism>
<accession>A0A6J8DT22</accession>
<evidence type="ECO:0000313" key="2">
    <source>
        <dbReference type="Proteomes" id="UP000507470"/>
    </source>
</evidence>
<reference evidence="1 2" key="1">
    <citation type="submission" date="2020-06" db="EMBL/GenBank/DDBJ databases">
        <authorList>
            <person name="Li R."/>
            <person name="Bekaert M."/>
        </authorList>
    </citation>
    <scope>NUCLEOTIDE SEQUENCE [LARGE SCALE GENOMIC DNA]</scope>
    <source>
        <strain evidence="2">wild</strain>
    </source>
</reference>
<sequence>MENIDHDSTTNSDGHGMAKGKIYFGIKIHVYANGTEMIEEVTVNDEINSEYSYSNILTPDSSKNKHLADNSYYDLSENYNEVNKNHKTCESGQFEGETNGSEYTDYEEAYNILNINPQKINDTENFDRTIQYVYDKTTHITNTSYSDLGLYDHSANN</sequence>
<dbReference type="OrthoDB" id="10379281at2759"/>
<proteinExistence type="predicted"/>
<protein>
    <submittedName>
        <fullName evidence="1">Uncharacterized protein</fullName>
    </submittedName>
</protein>
<dbReference type="AlphaFoldDB" id="A0A6J8DT22"/>
<evidence type="ECO:0000313" key="1">
    <source>
        <dbReference type="EMBL" id="CAC5410631.1"/>
    </source>
</evidence>
<dbReference type="EMBL" id="CACVKT020007783">
    <property type="protein sequence ID" value="CAC5410631.1"/>
    <property type="molecule type" value="Genomic_DNA"/>
</dbReference>
<name>A0A6J8DT22_MYTCO</name>
<keyword evidence="2" id="KW-1185">Reference proteome</keyword>
<gene>
    <name evidence="1" type="ORF">MCOR_43804</name>
</gene>
<dbReference type="Proteomes" id="UP000507470">
    <property type="component" value="Unassembled WGS sequence"/>
</dbReference>